<dbReference type="EMBL" id="SWLG01000007">
    <property type="protein sequence ID" value="TLS37059.1"/>
    <property type="molecule type" value="Genomic_DNA"/>
</dbReference>
<sequence length="61" mass="6592">MIPPTKDKSILPNATTIERPIVYFAPSIIFNKKLFPSRSLPIGNLAEGGKGASATTLWFSS</sequence>
<dbReference type="AlphaFoldDB" id="A0A5R9F3I9"/>
<protein>
    <submittedName>
        <fullName evidence="1">Uncharacterized protein</fullName>
    </submittedName>
</protein>
<comment type="caution">
    <text evidence="1">The sequence shown here is derived from an EMBL/GenBank/DDBJ whole genome shotgun (WGS) entry which is preliminary data.</text>
</comment>
<organism evidence="1 2">
    <name type="scientific">Exobacillus caeni</name>
    <dbReference type="NCBI Taxonomy" id="2574798"/>
    <lineage>
        <taxon>Bacteria</taxon>
        <taxon>Bacillati</taxon>
        <taxon>Bacillota</taxon>
        <taxon>Bacilli</taxon>
        <taxon>Bacillales</taxon>
        <taxon>Guptibacillaceae</taxon>
        <taxon>Exobacillus</taxon>
    </lineage>
</organism>
<name>A0A5R9F3I9_9BACL</name>
<evidence type="ECO:0000313" key="1">
    <source>
        <dbReference type="EMBL" id="TLS37059.1"/>
    </source>
</evidence>
<evidence type="ECO:0000313" key="2">
    <source>
        <dbReference type="Proteomes" id="UP000308230"/>
    </source>
</evidence>
<reference evidence="1 2" key="1">
    <citation type="submission" date="2019-04" db="EMBL/GenBank/DDBJ databases">
        <title>Bacillus caeni sp. nov., a bacterium isolated from mangrove sediment.</title>
        <authorList>
            <person name="Huang H."/>
            <person name="Mo K."/>
            <person name="Hu Y."/>
        </authorList>
    </citation>
    <scope>NUCLEOTIDE SEQUENCE [LARGE SCALE GENOMIC DNA]</scope>
    <source>
        <strain evidence="1 2">HB172195</strain>
    </source>
</reference>
<gene>
    <name evidence="1" type="ORF">FCL54_11045</name>
</gene>
<proteinExistence type="predicted"/>
<keyword evidence="2" id="KW-1185">Reference proteome</keyword>
<accession>A0A5R9F3I9</accession>
<dbReference type="Proteomes" id="UP000308230">
    <property type="component" value="Unassembled WGS sequence"/>
</dbReference>